<dbReference type="RefSeq" id="YP_009491937.1">
    <property type="nucleotide sequence ID" value="NC_037919.1"/>
</dbReference>
<evidence type="ECO:0000313" key="2">
    <source>
        <dbReference type="EMBL" id="AWI68137.1"/>
    </source>
</evidence>
<dbReference type="GeneID" id="36951624"/>
<organism evidence="2">
    <name type="scientific">Pediastrum angulosum</name>
    <dbReference type="NCBI Taxonomy" id="271408"/>
    <lineage>
        <taxon>Eukaryota</taxon>
        <taxon>Viridiplantae</taxon>
        <taxon>Chlorophyta</taxon>
        <taxon>core chlorophytes</taxon>
        <taxon>Chlorophyceae</taxon>
        <taxon>CS clade</taxon>
        <taxon>Sphaeropleales</taxon>
        <taxon>Hydrodictyaceae</taxon>
        <taxon>Pediastrum</taxon>
    </lineage>
</organism>
<dbReference type="AlphaFoldDB" id="A0A2U8GHG3"/>
<protein>
    <submittedName>
        <fullName evidence="2">Uncharacterized protein</fullName>
    </submittedName>
</protein>
<accession>A0A2U8GHG3</accession>
<sequence>MPSHRLLQCFGFADCATEEASEKLRRFQKKHRSSVERFISSVALSSHLVLRLFWNQRFRTRMREFGIFYSKRSEEAEVLNRCAGFVNPQTRISSFALALLRTRVLAPLLESPIALSGSESKIVAPRRNSRCASKTSLIPKMPSHRFGASAILESPKFFASSFSESKIVVSQSKIENNLRLPKNSSATIFDSKKNPRAQPNRRSERRKAFLILRRLAPLLQHS</sequence>
<reference evidence="2" key="1">
    <citation type="journal article" date="2018" name="Am. J. Bot.">
        <title>Organellar phylogenomics inform systematics in the green algal family Hydrodictyaceae (Chlorophyceae) and provide clues to the complex evolutionary history of plastid genomes in the green algal tree of life.</title>
        <authorList>
            <person name="McManus H.A."/>
            <person name="Fucikova K."/>
            <person name="Lewis P.O."/>
            <person name="Lewis L.A."/>
            <person name="Karol K.G."/>
        </authorList>
    </citation>
    <scope>NUCLEOTIDE SEQUENCE</scope>
</reference>
<feature type="region of interest" description="Disordered" evidence="1">
    <location>
        <begin position="186"/>
        <end position="205"/>
    </location>
</feature>
<name>A0A2U8GHG3_9CHLO</name>
<keyword evidence="2" id="KW-0150">Chloroplast</keyword>
<keyword evidence="2" id="KW-0934">Plastid</keyword>
<proteinExistence type="predicted"/>
<geneLocation type="chloroplast" evidence="2"/>
<evidence type="ECO:0000256" key="1">
    <source>
        <dbReference type="SAM" id="MobiDB-lite"/>
    </source>
</evidence>
<dbReference type="EMBL" id="MF276977">
    <property type="protein sequence ID" value="AWI68137.1"/>
    <property type="molecule type" value="Genomic_DNA"/>
</dbReference>